<gene>
    <name evidence="1" type="ORF">UFOPK2810_00572</name>
</gene>
<protein>
    <submittedName>
        <fullName evidence="1">Unannotated protein</fullName>
    </submittedName>
</protein>
<name>A0A6J6TFI3_9ZZZZ</name>
<proteinExistence type="predicted"/>
<organism evidence="1">
    <name type="scientific">freshwater metagenome</name>
    <dbReference type="NCBI Taxonomy" id="449393"/>
    <lineage>
        <taxon>unclassified sequences</taxon>
        <taxon>metagenomes</taxon>
        <taxon>ecological metagenomes</taxon>
    </lineage>
</organism>
<evidence type="ECO:0000313" key="1">
    <source>
        <dbReference type="EMBL" id="CAB4745563.1"/>
    </source>
</evidence>
<sequence length="173" mass="19290">MRPNTSSVHVMGDMAEIIDTGSKWARSARIVINAPVGEIFDMVAAPAQHHRFDGSGMVEEVVKGPTRLELGSRFGMQMRYKLPYRTSNEVVEFEDGRLIAWCHFNHHRWRYEFEPIDDHTTVVTETFDGSTARFPPGLLLINAYAGNQIAVAKTLVRLKALMESAAAADGDAK</sequence>
<dbReference type="EMBL" id="CAEZYZ010000074">
    <property type="protein sequence ID" value="CAB4745563.1"/>
    <property type="molecule type" value="Genomic_DNA"/>
</dbReference>
<accession>A0A6J6TFI3</accession>
<dbReference type="AlphaFoldDB" id="A0A6J6TFI3"/>
<dbReference type="Gene3D" id="3.30.530.20">
    <property type="match status" value="1"/>
</dbReference>
<dbReference type="SUPFAM" id="SSF55961">
    <property type="entry name" value="Bet v1-like"/>
    <property type="match status" value="1"/>
</dbReference>
<dbReference type="InterPro" id="IPR023393">
    <property type="entry name" value="START-like_dom_sf"/>
</dbReference>
<dbReference type="Pfam" id="PF10604">
    <property type="entry name" value="Polyketide_cyc2"/>
    <property type="match status" value="1"/>
</dbReference>
<reference evidence="1" key="1">
    <citation type="submission" date="2020-05" db="EMBL/GenBank/DDBJ databases">
        <authorList>
            <person name="Chiriac C."/>
            <person name="Salcher M."/>
            <person name="Ghai R."/>
            <person name="Kavagutti S V."/>
        </authorList>
    </citation>
    <scope>NUCLEOTIDE SEQUENCE</scope>
</reference>
<dbReference type="InterPro" id="IPR019587">
    <property type="entry name" value="Polyketide_cyclase/dehydratase"/>
</dbReference>